<sequence>MPKCHGSSSEEHEVASVELVICHGFNNPYHAWRRCPMVRSQLAHLVKTQDEETEMQRSKLGTLVLYFEFKVVGTHVIAGVLKLRPAGHMQPAEDIYPARRRHGATGVVQNACVIAMPRLHLLMAPSDGAGHQQQVQVGRVLALVVNSSSGARSGTIDQGWPPPPPGSLMPGSPVVAPSPTATAGRCLQGDRRAIGPPFTPAFTWHCPLTCFTTLPWSRSRWGPSGLAVPPLLPAVSAPSLTPAMFSAAPWWSVHMAVPTRWWHRVSSAPLGRQVHGKASLIPKWAWPLHAPASGVPQAAQGWPKVQASLGWWLPSHSGLPKAQTPSPYRGLGQAAVGANPRHLDP</sequence>
<gene>
    <name evidence="2" type="ORF">QTO34_017252</name>
</gene>
<evidence type="ECO:0000256" key="1">
    <source>
        <dbReference type="SAM" id="MobiDB-lite"/>
    </source>
</evidence>
<keyword evidence="3" id="KW-1185">Reference proteome</keyword>
<protein>
    <submittedName>
        <fullName evidence="2">Uncharacterized protein</fullName>
    </submittedName>
</protein>
<organism evidence="2 3">
    <name type="scientific">Cnephaeus nilssonii</name>
    <name type="common">Northern bat</name>
    <name type="synonym">Eptesicus nilssonii</name>
    <dbReference type="NCBI Taxonomy" id="3371016"/>
    <lineage>
        <taxon>Eukaryota</taxon>
        <taxon>Metazoa</taxon>
        <taxon>Chordata</taxon>
        <taxon>Craniata</taxon>
        <taxon>Vertebrata</taxon>
        <taxon>Euteleostomi</taxon>
        <taxon>Mammalia</taxon>
        <taxon>Eutheria</taxon>
        <taxon>Laurasiatheria</taxon>
        <taxon>Chiroptera</taxon>
        <taxon>Yangochiroptera</taxon>
        <taxon>Vespertilionidae</taxon>
        <taxon>Cnephaeus</taxon>
    </lineage>
</organism>
<comment type="caution">
    <text evidence="2">The sequence shown here is derived from an EMBL/GenBank/DDBJ whole genome shotgun (WGS) entry which is preliminary data.</text>
</comment>
<name>A0AA40I1L4_CNENI</name>
<evidence type="ECO:0000313" key="3">
    <source>
        <dbReference type="Proteomes" id="UP001177744"/>
    </source>
</evidence>
<feature type="region of interest" description="Disordered" evidence="1">
    <location>
        <begin position="323"/>
        <end position="345"/>
    </location>
</feature>
<dbReference type="Proteomes" id="UP001177744">
    <property type="component" value="Unassembled WGS sequence"/>
</dbReference>
<proteinExistence type="predicted"/>
<accession>A0AA40I1L4</accession>
<evidence type="ECO:0000313" key="2">
    <source>
        <dbReference type="EMBL" id="KAK1340857.1"/>
    </source>
</evidence>
<reference evidence="2" key="1">
    <citation type="submission" date="2023-06" db="EMBL/GenBank/DDBJ databases">
        <title>Reference genome for the Northern bat (Eptesicus nilssonii), a most northern bat species.</title>
        <authorList>
            <person name="Laine V.N."/>
            <person name="Pulliainen A.T."/>
            <person name="Lilley T.M."/>
        </authorList>
    </citation>
    <scope>NUCLEOTIDE SEQUENCE</scope>
    <source>
        <strain evidence="2">BLF_Eptnil</strain>
        <tissue evidence="2">Kidney</tissue>
    </source>
</reference>
<dbReference type="AlphaFoldDB" id="A0AA40I1L4"/>
<dbReference type="EMBL" id="JAULJE010000007">
    <property type="protein sequence ID" value="KAK1340857.1"/>
    <property type="molecule type" value="Genomic_DNA"/>
</dbReference>